<evidence type="ECO:0000313" key="2">
    <source>
        <dbReference type="Proteomes" id="UP000035514"/>
    </source>
</evidence>
<name>A0A0G9JPK4_9BACT</name>
<comment type="caution">
    <text evidence="1">The sequence shown here is derived from an EMBL/GenBank/DDBJ whole genome shotgun (WGS) entry which is preliminary data.</text>
</comment>
<gene>
    <name evidence="1" type="ORF">AA20_12515</name>
</gene>
<dbReference type="Proteomes" id="UP000035514">
    <property type="component" value="Unassembled WGS sequence"/>
</dbReference>
<organism evidence="1 2">
    <name type="scientific">Aliarcobacter butzleri L348</name>
    <dbReference type="NCBI Taxonomy" id="1447256"/>
    <lineage>
        <taxon>Bacteria</taxon>
        <taxon>Pseudomonadati</taxon>
        <taxon>Campylobacterota</taxon>
        <taxon>Epsilonproteobacteria</taxon>
        <taxon>Campylobacterales</taxon>
        <taxon>Arcobacteraceae</taxon>
        <taxon>Aliarcobacter</taxon>
    </lineage>
</organism>
<accession>A0A0G9JPK4</accession>
<evidence type="ECO:0008006" key="3">
    <source>
        <dbReference type="Google" id="ProtNLM"/>
    </source>
</evidence>
<protein>
    <recommendedName>
        <fullName evidence="3">Hydrogenase</fullName>
    </recommendedName>
</protein>
<dbReference type="RefSeq" id="WP_046997464.1">
    <property type="nucleotide sequence ID" value="NZ_JAIQ01000172.1"/>
</dbReference>
<evidence type="ECO:0000313" key="1">
    <source>
        <dbReference type="EMBL" id="KLD96176.1"/>
    </source>
</evidence>
<dbReference type="AlphaFoldDB" id="A0A0G9JPK4"/>
<reference evidence="1 2" key="1">
    <citation type="submission" date="2014-01" db="EMBL/GenBank/DDBJ databases">
        <title>Development of a Comparative Genomic Fingerprinting Assay for High Resolution Genotyping of Arcobacter butzleri.</title>
        <authorList>
            <person name="Webb A.L."/>
            <person name="Inglis G.D."/>
            <person name="Kruczkiewicz P."/>
            <person name="Selinger L.B."/>
            <person name="Taboada E.N."/>
        </authorList>
    </citation>
    <scope>NUCLEOTIDE SEQUENCE [LARGE SCALE GENOMIC DNA]</scope>
    <source>
        <strain evidence="1 2">L348</strain>
    </source>
</reference>
<dbReference type="PATRIC" id="fig|1447256.3.peg.2453"/>
<dbReference type="EMBL" id="JAIQ01000172">
    <property type="protein sequence ID" value="KLD96176.1"/>
    <property type="molecule type" value="Genomic_DNA"/>
</dbReference>
<sequence>MVLKFKFTYKSSDKTLVKFLDFASKQFDCSYKIYQELDFVFLFIQADEKTLEEFSSKLSLYVPMSIFYYGVEVDVIENLPKEDSTSIYDDKMISFCPTCLKEVEDENSLDFYNAFKSCEVCKSFENATFIFENEEIKSHKKLFEKLSQLINEDKKIKIKTLSGTFVFSKIKDIENHKELLVTNLENINTLIVENATSIVALASIEKPQIEFKINEIYKLKHSIKKEKIDLQFANDLTLHLLSIELKKLKIDFLNIEDENAKFDYFLDIKSSNNIFLDIPKVVCFDNKKLILNSISYPKKLDTVFSKFKQKDKAQFMTVLAENELFDKSIINFYISSLNDDKISYYSQNGLVDILEDLYLPTTIKEVFGSIKKDTKGEKLLKNYQEKFKDDYEIALNTKIDFSKKSFFTYWQIAKIVLNFKEDIVLNASNSLLEKGPRIDYKIFDNKKVFNRKFDYLPLIKTAMSFKLAGVDEETISLGFIESFAHFIANEIDILHNTYELEGVSLCGDMFANIRFNQLVEKSITKNFKIYYNKEFVIQK</sequence>
<dbReference type="Gene3D" id="3.30.420.40">
    <property type="match status" value="1"/>
</dbReference>
<proteinExistence type="predicted"/>